<dbReference type="InterPro" id="IPR020568">
    <property type="entry name" value="Ribosomal_Su5_D2-typ_SF"/>
</dbReference>
<evidence type="ECO:0000256" key="9">
    <source>
        <dbReference type="HAMAP-Rule" id="MF_00054"/>
    </source>
</evidence>
<evidence type="ECO:0000256" key="8">
    <source>
        <dbReference type="ARBA" id="ARBA00024731"/>
    </source>
</evidence>
<reference evidence="11 12" key="1">
    <citation type="submission" date="2018-06" db="EMBL/GenBank/DDBJ databases">
        <title>Genomic Encyclopedia of Type Strains, Phase III (KMG-III): the genomes of soil and plant-associated and newly described type strains.</title>
        <authorList>
            <person name="Whitman W."/>
        </authorList>
    </citation>
    <scope>NUCLEOTIDE SEQUENCE [LARGE SCALE GENOMIC DNA]</scope>
    <source>
        <strain evidence="11 12">CECT 7730</strain>
    </source>
</reference>
<dbReference type="SUPFAM" id="SSF54211">
    <property type="entry name" value="Ribosomal protein S5 domain 2-like"/>
    <property type="match status" value="1"/>
</dbReference>
<dbReference type="InterPro" id="IPR004540">
    <property type="entry name" value="Transl_elong_EFG/EF2"/>
</dbReference>
<comment type="similarity">
    <text evidence="1 9">Belongs to the TRAFAC class translation factor GTPase superfamily. Classic translation factor GTPase family. EF-G/EF-2 subfamily.</text>
</comment>
<dbReference type="HAMAP" id="MF_00054_B">
    <property type="entry name" value="EF_G_EF_2_B"/>
    <property type="match status" value="1"/>
</dbReference>
<feature type="binding site" evidence="9">
    <location>
        <begin position="132"/>
        <end position="135"/>
    </location>
    <ligand>
        <name>GTP</name>
        <dbReference type="ChEBI" id="CHEBI:37565"/>
    </ligand>
</feature>
<dbReference type="InterPro" id="IPR000795">
    <property type="entry name" value="T_Tr_GTP-bd_dom"/>
</dbReference>
<proteinExistence type="inferred from homology"/>
<dbReference type="SUPFAM" id="SSF50447">
    <property type="entry name" value="Translation proteins"/>
    <property type="match status" value="1"/>
</dbReference>
<dbReference type="PROSITE" id="PS00301">
    <property type="entry name" value="G_TR_1"/>
    <property type="match status" value="1"/>
</dbReference>
<dbReference type="InterPro" id="IPR035649">
    <property type="entry name" value="EFG_V"/>
</dbReference>
<dbReference type="InterPro" id="IPR004161">
    <property type="entry name" value="EFTu-like_2"/>
</dbReference>
<evidence type="ECO:0000256" key="1">
    <source>
        <dbReference type="ARBA" id="ARBA00005870"/>
    </source>
</evidence>
<dbReference type="Gene3D" id="3.40.50.300">
    <property type="entry name" value="P-loop containing nucleotide triphosphate hydrolases"/>
    <property type="match status" value="1"/>
</dbReference>
<dbReference type="Gene3D" id="3.30.70.870">
    <property type="entry name" value="Elongation Factor G (Translational Gtpase), domain 3"/>
    <property type="match status" value="1"/>
</dbReference>
<dbReference type="NCBIfam" id="TIGR00231">
    <property type="entry name" value="small_GTP"/>
    <property type="match status" value="1"/>
</dbReference>
<evidence type="ECO:0000256" key="6">
    <source>
        <dbReference type="ARBA" id="ARBA00022917"/>
    </source>
</evidence>
<dbReference type="CDD" id="cd01886">
    <property type="entry name" value="EF-G"/>
    <property type="match status" value="1"/>
</dbReference>
<dbReference type="PROSITE" id="PS51722">
    <property type="entry name" value="G_TR_2"/>
    <property type="match status" value="1"/>
</dbReference>
<dbReference type="Gene3D" id="3.30.230.10">
    <property type="match status" value="1"/>
</dbReference>
<evidence type="ECO:0000313" key="11">
    <source>
        <dbReference type="EMBL" id="PYF82928.1"/>
    </source>
</evidence>
<dbReference type="AlphaFoldDB" id="A0A318V616"/>
<dbReference type="FunFam" id="3.30.70.870:FF:000006">
    <property type="entry name" value="Elongation factor G"/>
    <property type="match status" value="1"/>
</dbReference>
<evidence type="ECO:0000256" key="4">
    <source>
        <dbReference type="ARBA" id="ARBA00022741"/>
    </source>
</evidence>
<dbReference type="SMART" id="SM00838">
    <property type="entry name" value="EFG_C"/>
    <property type="match status" value="1"/>
</dbReference>
<dbReference type="Gene3D" id="2.40.30.10">
    <property type="entry name" value="Translation factors"/>
    <property type="match status" value="1"/>
</dbReference>
<keyword evidence="6 9" id="KW-0648">Protein biosynthesis</keyword>
<evidence type="ECO:0000256" key="7">
    <source>
        <dbReference type="ARBA" id="ARBA00023134"/>
    </source>
</evidence>
<dbReference type="GO" id="GO:0005525">
    <property type="term" value="F:GTP binding"/>
    <property type="evidence" value="ECO:0007669"/>
    <property type="project" value="UniProtKB-UniRule"/>
</dbReference>
<dbReference type="SUPFAM" id="SSF52540">
    <property type="entry name" value="P-loop containing nucleoside triphosphate hydrolases"/>
    <property type="match status" value="1"/>
</dbReference>
<organism evidence="11 12">
    <name type="scientific">Marinomonas alcarazii</name>
    <dbReference type="NCBI Taxonomy" id="491949"/>
    <lineage>
        <taxon>Bacteria</taxon>
        <taxon>Pseudomonadati</taxon>
        <taxon>Pseudomonadota</taxon>
        <taxon>Gammaproteobacteria</taxon>
        <taxon>Oceanospirillales</taxon>
        <taxon>Oceanospirillaceae</taxon>
        <taxon>Marinomonas</taxon>
    </lineage>
</organism>
<evidence type="ECO:0000259" key="10">
    <source>
        <dbReference type="PROSITE" id="PS51722"/>
    </source>
</evidence>
<dbReference type="Pfam" id="PF14492">
    <property type="entry name" value="EFG_III"/>
    <property type="match status" value="1"/>
</dbReference>
<dbReference type="FunFam" id="3.40.50.300:FF:000029">
    <property type="entry name" value="Elongation factor G"/>
    <property type="match status" value="1"/>
</dbReference>
<dbReference type="InterPro" id="IPR027417">
    <property type="entry name" value="P-loop_NTPase"/>
</dbReference>
<dbReference type="InterPro" id="IPR031157">
    <property type="entry name" value="G_TR_CS"/>
</dbReference>
<name>A0A318V616_9GAMM</name>
<dbReference type="GO" id="GO:0005737">
    <property type="term" value="C:cytoplasm"/>
    <property type="evidence" value="ECO:0007669"/>
    <property type="project" value="UniProtKB-SubCell"/>
</dbReference>
<dbReference type="CDD" id="cd01434">
    <property type="entry name" value="EFG_mtEFG1_IV"/>
    <property type="match status" value="1"/>
</dbReference>
<dbReference type="InterPro" id="IPR041095">
    <property type="entry name" value="EFG_II"/>
</dbReference>
<dbReference type="FunFam" id="3.30.70.240:FF:000001">
    <property type="entry name" value="Elongation factor G"/>
    <property type="match status" value="1"/>
</dbReference>
<dbReference type="InterPro" id="IPR047872">
    <property type="entry name" value="EFG_IV"/>
</dbReference>
<dbReference type="Proteomes" id="UP000247551">
    <property type="component" value="Unassembled WGS sequence"/>
</dbReference>
<dbReference type="FunFam" id="3.30.230.10:FF:000003">
    <property type="entry name" value="Elongation factor G"/>
    <property type="match status" value="1"/>
</dbReference>
<dbReference type="Pfam" id="PF00009">
    <property type="entry name" value="GTP_EFTU"/>
    <property type="match status" value="1"/>
</dbReference>
<dbReference type="SMART" id="SM00889">
    <property type="entry name" value="EFG_IV"/>
    <property type="match status" value="1"/>
</dbReference>
<dbReference type="Pfam" id="PF03764">
    <property type="entry name" value="EFG_IV"/>
    <property type="match status" value="1"/>
</dbReference>
<dbReference type="FunFam" id="2.40.30.10:FF:000006">
    <property type="entry name" value="Elongation factor G"/>
    <property type="match status" value="1"/>
</dbReference>
<dbReference type="InterPro" id="IPR000640">
    <property type="entry name" value="EFG_V-like"/>
</dbReference>
<evidence type="ECO:0000256" key="3">
    <source>
        <dbReference type="ARBA" id="ARBA00022490"/>
    </source>
</evidence>
<dbReference type="NCBIfam" id="TIGR00484">
    <property type="entry name" value="EF-G"/>
    <property type="match status" value="1"/>
</dbReference>
<feature type="binding site" evidence="9">
    <location>
        <begin position="78"/>
        <end position="82"/>
    </location>
    <ligand>
        <name>GTP</name>
        <dbReference type="ChEBI" id="CHEBI:37565"/>
    </ligand>
</feature>
<dbReference type="InterPro" id="IPR009022">
    <property type="entry name" value="EFG_III"/>
</dbReference>
<evidence type="ECO:0000256" key="5">
    <source>
        <dbReference type="ARBA" id="ARBA00022768"/>
    </source>
</evidence>
<dbReference type="Pfam" id="PF00679">
    <property type="entry name" value="EFG_C"/>
    <property type="match status" value="1"/>
</dbReference>
<dbReference type="GO" id="GO:0003746">
    <property type="term" value="F:translation elongation factor activity"/>
    <property type="evidence" value="ECO:0007669"/>
    <property type="project" value="UniProtKB-UniRule"/>
</dbReference>
<dbReference type="PANTHER" id="PTHR43261">
    <property type="entry name" value="TRANSLATION ELONGATION FACTOR G-RELATED"/>
    <property type="match status" value="1"/>
</dbReference>
<dbReference type="PRINTS" id="PR00315">
    <property type="entry name" value="ELONGATNFCT"/>
</dbReference>
<dbReference type="GO" id="GO:0097216">
    <property type="term" value="F:guanosine tetraphosphate binding"/>
    <property type="evidence" value="ECO:0007669"/>
    <property type="project" value="UniProtKB-ARBA"/>
</dbReference>
<accession>A0A318V616</accession>
<keyword evidence="5 9" id="KW-0251">Elongation factor</keyword>
<protein>
    <recommendedName>
        <fullName evidence="2 9">Elongation factor G</fullName>
        <shortName evidence="9">EF-G</shortName>
    </recommendedName>
</protein>
<dbReference type="NCBIfam" id="NF009381">
    <property type="entry name" value="PRK12740.1-5"/>
    <property type="match status" value="1"/>
</dbReference>
<dbReference type="InterPro" id="IPR014721">
    <property type="entry name" value="Ribsml_uS5_D2-typ_fold_subgr"/>
</dbReference>
<dbReference type="CDD" id="cd16262">
    <property type="entry name" value="EFG_III"/>
    <property type="match status" value="1"/>
</dbReference>
<dbReference type="CDD" id="cd03713">
    <property type="entry name" value="EFG_mtEFG_C"/>
    <property type="match status" value="1"/>
</dbReference>
<dbReference type="EMBL" id="QKLW01000002">
    <property type="protein sequence ID" value="PYF82928.1"/>
    <property type="molecule type" value="Genomic_DNA"/>
</dbReference>
<dbReference type="InterPro" id="IPR005225">
    <property type="entry name" value="Small_GTP-bd"/>
</dbReference>
<sequence length="696" mass="76700">MADLSKYRNIGIFAHVDAGKTTTTERILKLTGMIHKLGEVHEGESTTDFMEQEAERGITIQSAAVTCFWKDHRFNVIDTPGHVDFTVEVYRSLKVLDGGIGVFCGSGGVEPQSETNWRYANESEVARLIFVNKLDRLGASFYRVTEQVKKVLGATPLIMVLPIGTEDEFSGVVDLLSRKAYIWDESGQPENYSIEDVPADMVDQVEEYREKLIETAVEQDDDLMMAYMDGEEPSIEDIKRCIRTGTRDLAFFPTYCGSAFKNKGMQLLLDAVVDYLPSPTDVIPQDLTDEEGNPNGEKAIVDAKEPLKALAFKIMDDRFGALTFVRIYSGVLNKGDTILNSFTGKTERVGRMVEMQADDRKEISSAQAGDILAIVGMKNVQTGHTLCDPKHPCTLEAMVFPEPVISISVTPKDKGGNEKMGIAIGKMVAEDPTFRVETDQDSGETILKGMGELHLDIKVDILKRTYGVDLIVGQPQVAYRETITKSVEDTYTHKKQSGGSGQFGKIDYRIKPGEVGSGFKFTSTVVGGNVPKEFFPAVEKGFKSMMEEGVLAGFPVLDVEIELFDGGFHAVDSSAIAFEIAAKGAFRQSIPKAGPQLIEPIMKVDVFTPDDHVGDVIGDLNRRRGMIKDQEKGLTGVRIKADVPLSEMFGYISSLRTMTSGRGQFSMEFSHYLPCPSNVAETVIAAVKEKKEKEKN</sequence>
<dbReference type="InterPro" id="IPR009000">
    <property type="entry name" value="Transl_B-barrel_sf"/>
</dbReference>
<dbReference type="PANTHER" id="PTHR43261:SF5">
    <property type="entry name" value="ELONGATION FACTOR G 1"/>
    <property type="match status" value="1"/>
</dbReference>
<keyword evidence="12" id="KW-1185">Reference proteome</keyword>
<evidence type="ECO:0000256" key="2">
    <source>
        <dbReference type="ARBA" id="ARBA00017872"/>
    </source>
</evidence>
<gene>
    <name evidence="9" type="primary">fusA</name>
    <name evidence="11" type="ORF">DFP75_10216</name>
</gene>
<keyword evidence="4 9" id="KW-0547">Nucleotide-binding</keyword>
<comment type="function">
    <text evidence="8 9">Catalyzes the GTP-dependent ribosomal translocation step during translation elongation. During this step, the ribosome changes from the pre-translocational (PRE) to the post-translocational (POST) state as the newly formed A-site-bound peptidyl-tRNA and P-site-bound deacylated tRNA move to the P and E sites, respectively. Catalyzes the coordinated movement of the two tRNA molecules, the mRNA and conformational changes in the ribosome.</text>
</comment>
<dbReference type="Pfam" id="PF03144">
    <property type="entry name" value="GTP_EFTU_D2"/>
    <property type="match status" value="1"/>
</dbReference>
<feature type="binding site" evidence="9">
    <location>
        <begin position="14"/>
        <end position="21"/>
    </location>
    <ligand>
        <name>GTP</name>
        <dbReference type="ChEBI" id="CHEBI:37565"/>
    </ligand>
</feature>
<dbReference type="CDD" id="cd04088">
    <property type="entry name" value="EFG_mtEFG_II"/>
    <property type="match status" value="1"/>
</dbReference>
<comment type="subcellular location">
    <subcellularLocation>
        <location evidence="9">Cytoplasm</location>
    </subcellularLocation>
</comment>
<evidence type="ECO:0000313" key="12">
    <source>
        <dbReference type="Proteomes" id="UP000247551"/>
    </source>
</evidence>
<keyword evidence="7 9" id="KW-0342">GTP-binding</keyword>
<dbReference type="InterPro" id="IPR035647">
    <property type="entry name" value="EFG_III/V"/>
</dbReference>
<dbReference type="Gene3D" id="3.30.70.240">
    <property type="match status" value="1"/>
</dbReference>
<dbReference type="SUPFAM" id="SSF54980">
    <property type="entry name" value="EF-G C-terminal domain-like"/>
    <property type="match status" value="2"/>
</dbReference>
<feature type="domain" description="Tr-type G" evidence="10">
    <location>
        <begin position="5"/>
        <end position="280"/>
    </location>
</feature>
<dbReference type="GO" id="GO:0003924">
    <property type="term" value="F:GTPase activity"/>
    <property type="evidence" value="ECO:0007669"/>
    <property type="project" value="InterPro"/>
</dbReference>
<dbReference type="InterPro" id="IPR005517">
    <property type="entry name" value="Transl_elong_EFG/EF2_IV"/>
</dbReference>
<keyword evidence="3 9" id="KW-0963">Cytoplasm</keyword>
<comment type="caution">
    <text evidence="11">The sequence shown here is derived from an EMBL/GenBank/DDBJ whole genome shotgun (WGS) entry which is preliminary data.</text>
</comment>
<dbReference type="GO" id="GO:0032790">
    <property type="term" value="P:ribosome disassembly"/>
    <property type="evidence" value="ECO:0007669"/>
    <property type="project" value="TreeGrafter"/>
</dbReference>
<dbReference type="RefSeq" id="WP_110572894.1">
    <property type="nucleotide sequence ID" value="NZ_QKLW01000002.1"/>
</dbReference>